<geneLocation type="plasmid" evidence="1">
    <name>pIHVA-EV0426-12</name>
</geneLocation>
<dbReference type="AlphaFoldDB" id="A0A6S6MHR6"/>
<name>A0A6S6MHR6_ENTFC</name>
<dbReference type="GeneID" id="66455724"/>
<dbReference type="RefSeq" id="WP_060799198.1">
    <property type="nucleotide sequence ID" value="NZ_AP022343.1"/>
</dbReference>
<dbReference type="EMBL" id="LC566215">
    <property type="protein sequence ID" value="BCH36140.1"/>
    <property type="molecule type" value="Genomic_DNA"/>
</dbReference>
<sequence>MGERTQALITVKYGNSKTKASVSIHYQWGYGRYMLMDVLNQGIYLINKAYDLRDESREELAKGIFDRSTGVINFVTYESGVSAYDETGFGGRYEPYQETIEDVMKFSDNNDGYAHLEMVFDENGFSLDDKTRLRLFDFEGQQIGLNKFCESGKEFATKDFIKGYRLLLENYGINLEEESVK</sequence>
<keyword evidence="1" id="KW-0614">Plasmid</keyword>
<accession>A0A6S6MHR6</accession>
<reference evidence="1" key="1">
    <citation type="submission" date="2020-07" db="EMBL/GenBank/DDBJ databases">
        <title>Transmission dynamics of a linear vanA-plasmid during the 2017-2019 nosocomial multiclonal outbreaks of vancomycin-resistant enterococci.</title>
        <authorList>
            <person name="Fujiya Y."/>
            <person name="Harada T."/>
            <person name="Sugawara Y."/>
            <person name="Akeda Y."/>
            <person name="Yasuda M."/>
            <person name="Masumi A."/>
            <person name="Haryashi J."/>
            <person name="Tanimura N."/>
            <person name="Tsujimoto Y."/>
            <person name="Shibata W."/>
            <person name="Yamaguchi T."/>
            <person name="Kawahara R."/>
            <person name="Nishi I."/>
            <person name="Hamada S."/>
            <person name="Tomono K."/>
            <person name="Kakeya H."/>
        </authorList>
    </citation>
    <scope>NUCLEOTIDE SEQUENCE</scope>
    <source>
        <strain evidence="1">EV0426-12</strain>
        <plasmid evidence="1">pIHVA-EV0426-12</plasmid>
    </source>
</reference>
<proteinExistence type="predicted"/>
<evidence type="ECO:0000313" key="1">
    <source>
        <dbReference type="EMBL" id="BCH36140.1"/>
    </source>
</evidence>
<protein>
    <submittedName>
        <fullName evidence="1">Uncharacterized protein</fullName>
    </submittedName>
</protein>
<organism evidence="1">
    <name type="scientific">Enterococcus faecium</name>
    <name type="common">Streptococcus faecium</name>
    <dbReference type="NCBI Taxonomy" id="1352"/>
    <lineage>
        <taxon>Bacteria</taxon>
        <taxon>Bacillati</taxon>
        <taxon>Bacillota</taxon>
        <taxon>Bacilli</taxon>
        <taxon>Lactobacillales</taxon>
        <taxon>Enterococcaceae</taxon>
        <taxon>Enterococcus</taxon>
    </lineage>
</organism>